<keyword evidence="3" id="KW-0813">Transport</keyword>
<comment type="similarity">
    <text evidence="2">Belongs to the nucleobase:cation symporter-2 (NCS2) (TC 2.A.40) family.</text>
</comment>
<keyword evidence="4 7" id="KW-0812">Transmembrane</keyword>
<name>A0A1L8QUU8_9ENTE</name>
<evidence type="ECO:0000313" key="8">
    <source>
        <dbReference type="EMBL" id="OJG11274.1"/>
    </source>
</evidence>
<evidence type="ECO:0000256" key="7">
    <source>
        <dbReference type="SAM" id="Phobius"/>
    </source>
</evidence>
<reference evidence="8 9" key="1">
    <citation type="submission" date="2014-12" db="EMBL/GenBank/DDBJ databases">
        <title>Draft genome sequences of 29 type strains of Enterococci.</title>
        <authorList>
            <person name="Zhong Z."/>
            <person name="Sun Z."/>
            <person name="Liu W."/>
            <person name="Zhang W."/>
            <person name="Zhang H."/>
        </authorList>
    </citation>
    <scope>NUCLEOTIDE SEQUENCE [LARGE SCALE GENOMIC DNA]</scope>
    <source>
        <strain evidence="8 9">DSM 17690</strain>
    </source>
</reference>
<feature type="transmembrane region" description="Helical" evidence="7">
    <location>
        <begin position="352"/>
        <end position="374"/>
    </location>
</feature>
<feature type="transmembrane region" description="Helical" evidence="7">
    <location>
        <begin position="108"/>
        <end position="128"/>
    </location>
</feature>
<keyword evidence="5 7" id="KW-1133">Transmembrane helix</keyword>
<gene>
    <name evidence="8" type="ORF">RU93_GL001761</name>
</gene>
<feature type="transmembrane region" description="Helical" evidence="7">
    <location>
        <begin position="86"/>
        <end position="102"/>
    </location>
</feature>
<dbReference type="Pfam" id="PF00860">
    <property type="entry name" value="Xan_ur_permease"/>
    <property type="match status" value="1"/>
</dbReference>
<evidence type="ECO:0000313" key="9">
    <source>
        <dbReference type="Proteomes" id="UP000182149"/>
    </source>
</evidence>
<dbReference type="RefSeq" id="WP_071874476.1">
    <property type="nucleotide sequence ID" value="NZ_JBHSHF010000020.1"/>
</dbReference>
<feature type="transmembrane region" description="Helical" evidence="7">
    <location>
        <begin position="386"/>
        <end position="405"/>
    </location>
</feature>
<dbReference type="PANTHER" id="PTHR42810">
    <property type="entry name" value="PURINE PERMEASE C1399.01C-RELATED"/>
    <property type="match status" value="1"/>
</dbReference>
<dbReference type="PANTHER" id="PTHR42810:SF2">
    <property type="entry name" value="PURINE PERMEASE C1399.01C-RELATED"/>
    <property type="match status" value="1"/>
</dbReference>
<evidence type="ECO:0000256" key="5">
    <source>
        <dbReference type="ARBA" id="ARBA00022989"/>
    </source>
</evidence>
<organism evidence="8 9">
    <name type="scientific">Enterococcus aquimarinus</name>
    <dbReference type="NCBI Taxonomy" id="328396"/>
    <lineage>
        <taxon>Bacteria</taxon>
        <taxon>Bacillati</taxon>
        <taxon>Bacillota</taxon>
        <taxon>Bacilli</taxon>
        <taxon>Lactobacillales</taxon>
        <taxon>Enterococcaceae</taxon>
        <taxon>Enterococcus</taxon>
    </lineage>
</organism>
<dbReference type="GO" id="GO:0042907">
    <property type="term" value="F:xanthine transmembrane transporter activity"/>
    <property type="evidence" value="ECO:0007669"/>
    <property type="project" value="TreeGrafter"/>
</dbReference>
<feature type="transmembrane region" description="Helical" evidence="7">
    <location>
        <begin position="135"/>
        <end position="154"/>
    </location>
</feature>
<protein>
    <submittedName>
        <fullName evidence="8">Uracil-xanthine permease</fullName>
    </submittedName>
</protein>
<evidence type="ECO:0000256" key="1">
    <source>
        <dbReference type="ARBA" id="ARBA00004141"/>
    </source>
</evidence>
<dbReference type="InterPro" id="IPR006043">
    <property type="entry name" value="NCS2"/>
</dbReference>
<feature type="transmembrane region" description="Helical" evidence="7">
    <location>
        <begin position="328"/>
        <end position="346"/>
    </location>
</feature>
<evidence type="ECO:0000256" key="2">
    <source>
        <dbReference type="ARBA" id="ARBA00008821"/>
    </source>
</evidence>
<dbReference type="GO" id="GO:0005886">
    <property type="term" value="C:plasma membrane"/>
    <property type="evidence" value="ECO:0007669"/>
    <property type="project" value="TreeGrafter"/>
</dbReference>
<feature type="transmembrane region" description="Helical" evidence="7">
    <location>
        <begin position="201"/>
        <end position="221"/>
    </location>
</feature>
<evidence type="ECO:0000256" key="6">
    <source>
        <dbReference type="ARBA" id="ARBA00023136"/>
    </source>
</evidence>
<dbReference type="OrthoDB" id="9805749at2"/>
<feature type="transmembrane region" description="Helical" evidence="7">
    <location>
        <begin position="241"/>
        <end position="263"/>
    </location>
</feature>
<feature type="transmembrane region" description="Helical" evidence="7">
    <location>
        <begin position="58"/>
        <end position="79"/>
    </location>
</feature>
<comment type="subcellular location">
    <subcellularLocation>
        <location evidence="1">Membrane</location>
        <topology evidence="1">Multi-pass membrane protein</topology>
    </subcellularLocation>
</comment>
<feature type="transmembrane region" description="Helical" evidence="7">
    <location>
        <begin position="174"/>
        <end position="194"/>
    </location>
</feature>
<keyword evidence="9" id="KW-1185">Reference proteome</keyword>
<feature type="transmembrane region" description="Helical" evidence="7">
    <location>
        <begin position="33"/>
        <end position="52"/>
    </location>
</feature>
<dbReference type="AlphaFoldDB" id="A0A1L8QUU8"/>
<dbReference type="EMBL" id="JXKD01000004">
    <property type="protein sequence ID" value="OJG11274.1"/>
    <property type="molecule type" value="Genomic_DNA"/>
</dbReference>
<accession>A0A1L8QUU8</accession>
<dbReference type="NCBIfam" id="NF037981">
    <property type="entry name" value="NCS2_1"/>
    <property type="match status" value="1"/>
</dbReference>
<evidence type="ECO:0000256" key="4">
    <source>
        <dbReference type="ARBA" id="ARBA00022692"/>
    </source>
</evidence>
<dbReference type="Proteomes" id="UP000182149">
    <property type="component" value="Unassembled WGS sequence"/>
</dbReference>
<dbReference type="STRING" id="328396.RU93_GL001761"/>
<evidence type="ECO:0000256" key="3">
    <source>
        <dbReference type="ARBA" id="ARBA00022448"/>
    </source>
</evidence>
<comment type="caution">
    <text evidence="8">The sequence shown here is derived from an EMBL/GenBank/DDBJ whole genome shotgun (WGS) entry which is preliminary data.</text>
</comment>
<proteinExistence type="inferred from homology"/>
<sequence>MEAKTNGTNPHLTIGVNDHIPTGQAILLGLQHVLAMDVYVVPFIIAAAVSMSPGEASGLIQSTFLGAGIASLIQVLFFLKLPVCQGPSFVPVGAIIGIYLGGNGMSTVLGSSLVGALAITILGYTGIYKQIVRHFIPTIVSGTIIMIVGLTLLPSAFNGNIFIETATLSMNQNILLAVITAVILILFSMLGVYFPRLGKIFRISSVIIALIIGSIVASFMGGMDFTSVSEASFFSLPNFAFIDYGFDFDLSAIATMIVIYMVLLAETTGTWYAVSSVTGEEITDEQINQGVIGEGFGCLIASLVGTTPVTGYSTNAGIISITGVASKVVFVAASVWFIVLSFLGKLSALINAVPAAVIGGVFVVVCVIIMLSGFRVIKNEEFSERELYIIGVPLIIAIGLLFMPAELKGTAPQFVQYLLDSPIAVSALAAVAMNKLIPVPKNS</sequence>
<keyword evidence="6 7" id="KW-0472">Membrane</keyword>